<sequence length="239" mass="27042">MRHLFQVETLRFDLTLPSQDEILIASIVSMSLVEIQKVDVLNNPGTFFTPFKFGITLLCHEDLPHDLEFTLTFIGSPDTHAYDQELETVLVGPIKEGFKKFFFETDPPDPTKIPATEAAGVSVILLSVSYREQIFVKIGYYVSHFYADVELSENPPLEPKFQELSRLILITDVPRITKYVIDWTKDSVEATSNDMECTMDAPVEETAIDNEKMDTIFHHLPIAADLMQNDVDGADSDVH</sequence>
<accession>A0A1Y3EJP2</accession>
<dbReference type="EMBL" id="LVZM01009953">
    <property type="protein sequence ID" value="OUC45281.1"/>
    <property type="molecule type" value="Genomic_DNA"/>
</dbReference>
<dbReference type="GO" id="GO:0005634">
    <property type="term" value="C:nucleus"/>
    <property type="evidence" value="ECO:0007669"/>
    <property type="project" value="UniProtKB-SubCell"/>
</dbReference>
<evidence type="ECO:0000256" key="3">
    <source>
        <dbReference type="ARBA" id="ARBA00023015"/>
    </source>
</evidence>
<protein>
    <submittedName>
        <fullName evidence="7">Anti-silencing protein, ASF1-like protein</fullName>
    </submittedName>
</protein>
<dbReference type="InterPro" id="IPR036747">
    <property type="entry name" value="ASF1-like_sf"/>
</dbReference>
<dbReference type="Gene3D" id="2.60.40.1490">
    <property type="entry name" value="Histone chaperone ASF1-like"/>
    <property type="match status" value="1"/>
</dbReference>
<gene>
    <name evidence="7" type="ORF">D917_01960</name>
</gene>
<organism evidence="7 8">
    <name type="scientific">Trichinella nativa</name>
    <dbReference type="NCBI Taxonomy" id="6335"/>
    <lineage>
        <taxon>Eukaryota</taxon>
        <taxon>Metazoa</taxon>
        <taxon>Ecdysozoa</taxon>
        <taxon>Nematoda</taxon>
        <taxon>Enoplea</taxon>
        <taxon>Dorylaimia</taxon>
        <taxon>Trichinellida</taxon>
        <taxon>Trichinellidae</taxon>
        <taxon>Trichinella</taxon>
    </lineage>
</organism>
<evidence type="ECO:0000256" key="5">
    <source>
        <dbReference type="ARBA" id="ARBA00023186"/>
    </source>
</evidence>
<dbReference type="Pfam" id="PF04729">
    <property type="entry name" value="ASF1_hist_chap"/>
    <property type="match status" value="1"/>
</dbReference>
<keyword evidence="5" id="KW-0143">Chaperone</keyword>
<comment type="similarity">
    <text evidence="2">Belongs to the ASF1 family.</text>
</comment>
<dbReference type="SUPFAM" id="SSF101546">
    <property type="entry name" value="ASF1-like"/>
    <property type="match status" value="1"/>
</dbReference>
<dbReference type="PANTHER" id="PTHR12040">
    <property type="entry name" value="ANTI-SILENCING PROTEIN 1"/>
    <property type="match status" value="1"/>
</dbReference>
<dbReference type="GO" id="GO:0042393">
    <property type="term" value="F:histone binding"/>
    <property type="evidence" value="ECO:0007669"/>
    <property type="project" value="TreeGrafter"/>
</dbReference>
<dbReference type="Proteomes" id="UP000243006">
    <property type="component" value="Unassembled WGS sequence"/>
</dbReference>
<comment type="caution">
    <text evidence="7">The sequence shown here is derived from an EMBL/GenBank/DDBJ whole genome shotgun (WGS) entry which is preliminary data.</text>
</comment>
<comment type="subcellular location">
    <subcellularLocation>
        <location evidence="1">Nucleus</location>
    </subcellularLocation>
</comment>
<keyword evidence="3" id="KW-0805">Transcription regulation</keyword>
<name>A0A1Y3EJP2_9BILA</name>
<evidence type="ECO:0000256" key="6">
    <source>
        <dbReference type="ARBA" id="ARBA00023242"/>
    </source>
</evidence>
<dbReference type="GO" id="GO:0006335">
    <property type="term" value="P:DNA replication-dependent chromatin assembly"/>
    <property type="evidence" value="ECO:0007669"/>
    <property type="project" value="TreeGrafter"/>
</dbReference>
<proteinExistence type="inferred from homology"/>
<reference evidence="7 8" key="1">
    <citation type="submission" date="2015-04" db="EMBL/GenBank/DDBJ databases">
        <title>Draft genome of the roundworm Trichinella nativa.</title>
        <authorList>
            <person name="Mitreva M."/>
        </authorList>
    </citation>
    <scope>NUCLEOTIDE SEQUENCE [LARGE SCALE GENOMIC DNA]</scope>
    <source>
        <strain evidence="7 8">ISS45</strain>
    </source>
</reference>
<keyword evidence="6" id="KW-0539">Nucleus</keyword>
<dbReference type="AlphaFoldDB" id="A0A1Y3EJP2"/>
<evidence type="ECO:0000256" key="2">
    <source>
        <dbReference type="ARBA" id="ARBA00006051"/>
    </source>
</evidence>
<evidence type="ECO:0000256" key="4">
    <source>
        <dbReference type="ARBA" id="ARBA00023163"/>
    </source>
</evidence>
<dbReference type="GO" id="GO:0000785">
    <property type="term" value="C:chromatin"/>
    <property type="evidence" value="ECO:0007669"/>
    <property type="project" value="TreeGrafter"/>
</dbReference>
<evidence type="ECO:0000313" key="8">
    <source>
        <dbReference type="Proteomes" id="UP000243006"/>
    </source>
</evidence>
<dbReference type="InterPro" id="IPR006818">
    <property type="entry name" value="ASF1-like"/>
</dbReference>
<evidence type="ECO:0000256" key="1">
    <source>
        <dbReference type="ARBA" id="ARBA00004123"/>
    </source>
</evidence>
<evidence type="ECO:0000313" key="7">
    <source>
        <dbReference type="EMBL" id="OUC45281.1"/>
    </source>
</evidence>
<keyword evidence="4" id="KW-0804">Transcription</keyword>
<dbReference type="PANTHER" id="PTHR12040:SF0">
    <property type="entry name" value="HISTONE CHAPERONE ASF1"/>
    <property type="match status" value="1"/>
</dbReference>